<evidence type="ECO:0000313" key="3">
    <source>
        <dbReference type="EMBL" id="MTV37802.1"/>
    </source>
</evidence>
<organism evidence="3 4">
    <name type="scientific">Duganella radicis</name>
    <dbReference type="NCBI Taxonomy" id="551988"/>
    <lineage>
        <taxon>Bacteria</taxon>
        <taxon>Pseudomonadati</taxon>
        <taxon>Pseudomonadota</taxon>
        <taxon>Betaproteobacteria</taxon>
        <taxon>Burkholderiales</taxon>
        <taxon>Oxalobacteraceae</taxon>
        <taxon>Telluria group</taxon>
        <taxon>Duganella</taxon>
    </lineage>
</organism>
<feature type="signal peptide" evidence="1">
    <location>
        <begin position="1"/>
        <end position="30"/>
    </location>
</feature>
<protein>
    <submittedName>
        <fullName evidence="3">PEP-CTERM sorting domain-containing protein</fullName>
    </submittedName>
</protein>
<accession>A0A6L6PFL8</accession>
<proteinExistence type="predicted"/>
<dbReference type="Pfam" id="PF07589">
    <property type="entry name" value="PEP-CTERM"/>
    <property type="match status" value="1"/>
</dbReference>
<keyword evidence="4" id="KW-1185">Reference proteome</keyword>
<keyword evidence="1" id="KW-0732">Signal</keyword>
<reference evidence="3 4" key="1">
    <citation type="submission" date="2019-11" db="EMBL/GenBank/DDBJ databases">
        <title>Type strains purchased from KCTC, JCM and DSMZ.</title>
        <authorList>
            <person name="Lu H."/>
        </authorList>
    </citation>
    <scope>NUCLEOTIDE SEQUENCE [LARGE SCALE GENOMIC DNA]</scope>
    <source>
        <strain evidence="3 4">KCTC 22382</strain>
    </source>
</reference>
<evidence type="ECO:0000313" key="4">
    <source>
        <dbReference type="Proteomes" id="UP000475582"/>
    </source>
</evidence>
<dbReference type="InterPro" id="IPR014262">
    <property type="entry name" value="HAF_rpt"/>
</dbReference>
<evidence type="ECO:0000256" key="1">
    <source>
        <dbReference type="SAM" id="SignalP"/>
    </source>
</evidence>
<dbReference type="EMBL" id="WNKY01000007">
    <property type="protein sequence ID" value="MTV37802.1"/>
    <property type="molecule type" value="Genomic_DNA"/>
</dbReference>
<dbReference type="Proteomes" id="UP000475582">
    <property type="component" value="Unassembled WGS sequence"/>
</dbReference>
<feature type="chain" id="PRO_5026648956" evidence="1">
    <location>
        <begin position="31"/>
        <end position="363"/>
    </location>
</feature>
<dbReference type="InterPro" id="IPR013424">
    <property type="entry name" value="Ice-binding_C"/>
</dbReference>
<feature type="domain" description="Ice-binding protein C-terminal" evidence="2">
    <location>
        <begin position="335"/>
        <end position="359"/>
    </location>
</feature>
<gene>
    <name evidence="3" type="ORF">GM676_09440</name>
</gene>
<dbReference type="NCBIfam" id="TIGR02913">
    <property type="entry name" value="HAF_rpt"/>
    <property type="match status" value="2"/>
</dbReference>
<dbReference type="OrthoDB" id="8558647at2"/>
<evidence type="ECO:0000259" key="2">
    <source>
        <dbReference type="Pfam" id="PF07589"/>
    </source>
</evidence>
<comment type="caution">
    <text evidence="3">The sequence shown here is derived from an EMBL/GenBank/DDBJ whole genome shotgun (WGS) entry which is preliminary data.</text>
</comment>
<dbReference type="AlphaFoldDB" id="A0A6L6PFL8"/>
<sequence length="363" mass="36929">MNVLWRMLMKLWTTTIGALLMAAFAASAHAGTVPKYTVQSFATSTSTTPGRVSSNGQMVGLTYVGSNLAAFITSGNSSAITPPINGVVYAQAINASGQIAGNSSLNYPGSQVYFASGGTITALGLGGGYSALGNMNDSGVVVGSAQTASGEVHAFYSSNGGAAQDLGTLSGGTSSYAYGVNAAGDAVGQATAANGVGHAVIYKNNSIIDIGGAYSDSGWSSAHDINSSGQVAGTMQYDRSFNGSVSFVWDNGNYQVLSMYGAVGIDDSGTVVGYNEFGTTGMIWRDGSYYYLQDVLATPNSWSILSVEDVNGAGQISAWGCNAAGSQCGAILLTPVPEPETYAMLLGGLALCGLLARRRKLAA</sequence>
<dbReference type="NCBIfam" id="NF038126">
    <property type="entry name" value="PEP_CTERM_FxDxF"/>
    <property type="match status" value="1"/>
</dbReference>
<name>A0A6L6PFL8_9BURK</name>
<dbReference type="NCBIfam" id="TIGR02595">
    <property type="entry name" value="PEP_CTERM"/>
    <property type="match status" value="1"/>
</dbReference>